<dbReference type="AlphaFoldDB" id="A0A1H0MJ69"/>
<dbReference type="PANTHER" id="PTHR41771">
    <property type="entry name" value="MEMBRANE PROTEIN-RELATED"/>
    <property type="match status" value="1"/>
</dbReference>
<protein>
    <submittedName>
        <fullName evidence="1">Uncharacterized membrane protein</fullName>
    </submittedName>
</protein>
<sequence length="380" mass="40968">MKNLKNYLPIIVVTIVSVIIVAISSSIYDGGFLNDKMKKNVSYEKAIVKSIQSEKMQNDTKLDYIEVGTQDISLEIQSGEYKGQIYNVRNSVSRLYNMKVKSGSEVVVTVAKEDGQIKDISLYTHKKDTVMITLIVIFAILIVVIGKMKGLKSLVALIFTFINIIYLMVPLMFRGVSPILAAILVSLVITIVTLYLLNGNSKKTYGAIAGTMIGIITAGIIAYIAGNLSNLSGINMENTENILYVAENSALKVNGLMFAGILIASLGAIMDVAISIASSLSEIYEINSKLTAKDLFKSGMNIGKDMLGTMSNTLILAFAGGSLSLIILLSSANMNSLQLLNLDVLCTEVIQGISGSIGIVLTVPCTAYICAKLFKISLKK</sequence>
<accession>A0A1H0MJ69</accession>
<proteinExistence type="predicted"/>
<dbReference type="GeneID" id="65310519"/>
<dbReference type="STRING" id="94869.SAMN04488529_101477"/>
<dbReference type="PANTHER" id="PTHR41771:SF1">
    <property type="entry name" value="MEMBRANE PROTEIN"/>
    <property type="match status" value="1"/>
</dbReference>
<evidence type="ECO:0000313" key="2">
    <source>
        <dbReference type="Proteomes" id="UP000198597"/>
    </source>
</evidence>
<keyword evidence="2" id="KW-1185">Reference proteome</keyword>
<organism evidence="1 2">
    <name type="scientific">Clostridium gasigenes</name>
    <dbReference type="NCBI Taxonomy" id="94869"/>
    <lineage>
        <taxon>Bacteria</taxon>
        <taxon>Bacillati</taxon>
        <taxon>Bacillota</taxon>
        <taxon>Clostridia</taxon>
        <taxon>Eubacteriales</taxon>
        <taxon>Clostridiaceae</taxon>
        <taxon>Clostridium</taxon>
    </lineage>
</organism>
<reference evidence="1 2" key="1">
    <citation type="submission" date="2016-10" db="EMBL/GenBank/DDBJ databases">
        <authorList>
            <person name="de Groot N.N."/>
        </authorList>
    </citation>
    <scope>NUCLEOTIDE SEQUENCE [LARGE SCALE GENOMIC DNA]</scope>
    <source>
        <strain evidence="1 2">DSM 12272</strain>
    </source>
</reference>
<dbReference type="RefSeq" id="WP_089965401.1">
    <property type="nucleotide sequence ID" value="NZ_CP071376.1"/>
</dbReference>
<dbReference type="Pfam" id="PF07907">
    <property type="entry name" value="YibE_F"/>
    <property type="match status" value="1"/>
</dbReference>
<evidence type="ECO:0000313" key="1">
    <source>
        <dbReference type="EMBL" id="SDO80391.1"/>
    </source>
</evidence>
<dbReference type="EMBL" id="FNJM01000001">
    <property type="protein sequence ID" value="SDO80391.1"/>
    <property type="molecule type" value="Genomic_DNA"/>
</dbReference>
<name>A0A1H0MJ69_9CLOT</name>
<dbReference type="OrthoDB" id="5753718at2"/>
<dbReference type="Proteomes" id="UP000198597">
    <property type="component" value="Unassembled WGS sequence"/>
</dbReference>
<dbReference type="InterPro" id="IPR012507">
    <property type="entry name" value="YibE_F"/>
</dbReference>
<gene>
    <name evidence="1" type="ORF">SAMN04488529_101477</name>
</gene>